<sequence>MINLESILKHVRSGDLDVSEAQKHLEALISKQSPVGDRVEDLGFAQLDIDRERRTGFPEVIYGESKTSEQITAIFQKMMLHADRVLATRISKEKAEYIQQSIEGITYHSEARVLTWFQNEAARQPKSEGYIAIVCAGTSDLFVAEEAALTAEGMGCRVERVYDVGVAGIHRLFRRLDVIRGASAIVVAAGMEGALVSVLGGLVSVPVIAVPTSVGYGASFHGVAALLAMLNSCAPGVSVVNIDNGFGAGYNAALIHKNSIKRDQP</sequence>
<dbReference type="SMART" id="SM01001">
    <property type="entry name" value="AIRC"/>
    <property type="match status" value="1"/>
</dbReference>
<comment type="caution">
    <text evidence="2">The sequence shown here is derived from an EMBL/GenBank/DDBJ whole genome shotgun (WGS) entry which is preliminary data.</text>
</comment>
<evidence type="ECO:0000259" key="1">
    <source>
        <dbReference type="SMART" id="SM01001"/>
    </source>
</evidence>
<dbReference type="SUPFAM" id="SSF52255">
    <property type="entry name" value="N5-CAIR mutase (phosphoribosylaminoimidazole carboxylase, PurE)"/>
    <property type="match status" value="1"/>
</dbReference>
<feature type="domain" description="PurE" evidence="1">
    <location>
        <begin position="129"/>
        <end position="261"/>
    </location>
</feature>
<dbReference type="InterPro" id="IPR000031">
    <property type="entry name" value="PurE_dom"/>
</dbReference>
<dbReference type="PANTHER" id="PTHR43064:SF1">
    <property type="entry name" value="SLL1489 PROTEIN"/>
    <property type="match status" value="1"/>
</dbReference>
<accession>A0ABX0JCI2</accession>
<proteinExistence type="predicted"/>
<dbReference type="InterPro" id="IPR039476">
    <property type="entry name" value="P2CMN_synthase_LarB"/>
</dbReference>
<dbReference type="RefSeq" id="WP_166153794.1">
    <property type="nucleotide sequence ID" value="NZ_JAAOIW010000012.1"/>
</dbReference>
<keyword evidence="3" id="KW-1185">Reference proteome</keyword>
<protein>
    <submittedName>
        <fullName evidence="2">Nickel pincer cofactor biosynthesis protein LarB</fullName>
    </submittedName>
</protein>
<organism evidence="2 3">
    <name type="scientific">Paenibacillus agricola</name>
    <dbReference type="NCBI Taxonomy" id="2716264"/>
    <lineage>
        <taxon>Bacteria</taxon>
        <taxon>Bacillati</taxon>
        <taxon>Bacillota</taxon>
        <taxon>Bacilli</taxon>
        <taxon>Bacillales</taxon>
        <taxon>Paenibacillaceae</taxon>
        <taxon>Paenibacillus</taxon>
    </lineage>
</organism>
<reference evidence="2" key="1">
    <citation type="submission" date="2020-03" db="EMBL/GenBank/DDBJ databases">
        <title>Draft sequencing of Paenibacilllus sp. S3N08.</title>
        <authorList>
            <person name="Kim D.-U."/>
        </authorList>
    </citation>
    <scope>NUCLEOTIDE SEQUENCE</scope>
    <source>
        <strain evidence="2">S3N08</strain>
    </source>
</reference>
<dbReference type="NCBIfam" id="NF033503">
    <property type="entry name" value="LarB"/>
    <property type="match status" value="1"/>
</dbReference>
<dbReference type="Proteomes" id="UP001165962">
    <property type="component" value="Unassembled WGS sequence"/>
</dbReference>
<dbReference type="Pfam" id="PF00731">
    <property type="entry name" value="AIRC"/>
    <property type="match status" value="1"/>
</dbReference>
<evidence type="ECO:0000313" key="2">
    <source>
        <dbReference type="EMBL" id="NHN33486.1"/>
    </source>
</evidence>
<evidence type="ECO:0000313" key="3">
    <source>
        <dbReference type="Proteomes" id="UP001165962"/>
    </source>
</evidence>
<dbReference type="EMBL" id="JAAOIW010000012">
    <property type="protein sequence ID" value="NHN33486.1"/>
    <property type="molecule type" value="Genomic_DNA"/>
</dbReference>
<gene>
    <name evidence="2" type="primary">larB</name>
    <name evidence="2" type="ORF">G9U52_27095</name>
</gene>
<dbReference type="PANTHER" id="PTHR43064">
    <property type="entry name" value="PHOSPHORIBOSYLAMINOIMIDAZOLE CARBOXYLASE-RELATED"/>
    <property type="match status" value="1"/>
</dbReference>
<name>A0ABX0JCI2_9BACL</name>
<dbReference type="Gene3D" id="3.40.50.1970">
    <property type="match status" value="1"/>
</dbReference>